<comment type="caution">
    <text evidence="1">The sequence shown here is derived from an EMBL/GenBank/DDBJ whole genome shotgun (WGS) entry which is preliminary data.</text>
</comment>
<evidence type="ECO:0008006" key="3">
    <source>
        <dbReference type="Google" id="ProtNLM"/>
    </source>
</evidence>
<sequence length="283" mass="31863">MAIRLHELYYHSCDHINLKAGDSDYKLPSFLNIGDLVGKALKRIFSTKKADVDPDLMEITYSTLNEAVNIGAGKIEYGKPNYDLAQQLRESGALFAAGKSWHQAKELAALTVRPDGKIRSWEEFQTLAAPVVENYNQTWLKTEYNTGIRAARSAIQWKKFEASADLYPNLEYMPSTAATPSDEHKVYYHIIKPIQDDFWIKHMPPSRYNCQCSVSQTDDDVSDAIPDGPDVAPGLDNNPGLTGKLFSDNHPYISTLSDKELKIVTKKAKQYVTKRNEDGSRRS</sequence>
<proteinExistence type="predicted"/>
<accession>A0A4U6CYP1</accession>
<evidence type="ECO:0000313" key="2">
    <source>
        <dbReference type="Proteomes" id="UP000304900"/>
    </source>
</evidence>
<keyword evidence="2" id="KW-1185">Reference proteome</keyword>
<dbReference type="RefSeq" id="WP_137342623.1">
    <property type="nucleotide sequence ID" value="NZ_SZVO01000012.1"/>
</dbReference>
<protein>
    <recommendedName>
        <fullName evidence="3">Phage head morphogenesis domain-containing protein</fullName>
    </recommendedName>
</protein>
<dbReference type="AlphaFoldDB" id="A0A4U6CYP1"/>
<organism evidence="1 2">
    <name type="scientific">Dyadobacter frigoris</name>
    <dbReference type="NCBI Taxonomy" id="2576211"/>
    <lineage>
        <taxon>Bacteria</taxon>
        <taxon>Pseudomonadati</taxon>
        <taxon>Bacteroidota</taxon>
        <taxon>Cytophagia</taxon>
        <taxon>Cytophagales</taxon>
        <taxon>Spirosomataceae</taxon>
        <taxon>Dyadobacter</taxon>
    </lineage>
</organism>
<dbReference type="EMBL" id="SZVO01000012">
    <property type="protein sequence ID" value="TKT89486.1"/>
    <property type="molecule type" value="Genomic_DNA"/>
</dbReference>
<gene>
    <name evidence="1" type="ORF">FDK13_24395</name>
</gene>
<reference evidence="1 2" key="1">
    <citation type="submission" date="2019-05" db="EMBL/GenBank/DDBJ databases">
        <title>Dyadobacter AR-3-8 sp. nov., isolated from arctic soil.</title>
        <authorList>
            <person name="Chaudhary D.K."/>
        </authorList>
    </citation>
    <scope>NUCLEOTIDE SEQUENCE [LARGE SCALE GENOMIC DNA]</scope>
    <source>
        <strain evidence="1 2">AR-3-8</strain>
    </source>
</reference>
<evidence type="ECO:0000313" key="1">
    <source>
        <dbReference type="EMBL" id="TKT89486.1"/>
    </source>
</evidence>
<dbReference type="Proteomes" id="UP000304900">
    <property type="component" value="Unassembled WGS sequence"/>
</dbReference>
<name>A0A4U6CYP1_9BACT</name>
<dbReference type="OrthoDB" id="9813502at2"/>